<evidence type="ECO:0000313" key="1">
    <source>
        <dbReference type="EMBL" id="KAK7035182.1"/>
    </source>
</evidence>
<organism evidence="1 2">
    <name type="scientific">Favolaschia claudopus</name>
    <dbReference type="NCBI Taxonomy" id="2862362"/>
    <lineage>
        <taxon>Eukaryota</taxon>
        <taxon>Fungi</taxon>
        <taxon>Dikarya</taxon>
        <taxon>Basidiomycota</taxon>
        <taxon>Agaricomycotina</taxon>
        <taxon>Agaricomycetes</taxon>
        <taxon>Agaricomycetidae</taxon>
        <taxon>Agaricales</taxon>
        <taxon>Marasmiineae</taxon>
        <taxon>Mycenaceae</taxon>
        <taxon>Favolaschia</taxon>
    </lineage>
</organism>
<proteinExistence type="predicted"/>
<evidence type="ECO:0000313" key="2">
    <source>
        <dbReference type="Proteomes" id="UP001362999"/>
    </source>
</evidence>
<feature type="non-terminal residue" evidence="1">
    <location>
        <position position="1"/>
    </location>
</feature>
<keyword evidence="2" id="KW-1185">Reference proteome</keyword>
<dbReference type="EMBL" id="JAWWNJ010000020">
    <property type="protein sequence ID" value="KAK7035182.1"/>
    <property type="molecule type" value="Genomic_DNA"/>
</dbReference>
<comment type="caution">
    <text evidence="1">The sequence shown here is derived from an EMBL/GenBank/DDBJ whole genome shotgun (WGS) entry which is preliminary data.</text>
</comment>
<dbReference type="AlphaFoldDB" id="A0AAW0C9U0"/>
<sequence>VLDQLARKSGQAWLNGAKSIADPRFNDGEDRFPLHTLALWMEMSRMIEEQRSWKRSVEWLRKQRENCQDDLTKAMIDKAGTILKTMAWDAPLTYGRQSVSTFDLREFLGTVWLKTNNIDIMMEDLAERVASDPSVADRVIVAPLAFVNAVLGARKGEYTKGKARLLHR</sequence>
<name>A0AAW0C9U0_9AGAR</name>
<dbReference type="Proteomes" id="UP001362999">
    <property type="component" value="Unassembled WGS sequence"/>
</dbReference>
<gene>
    <name evidence="1" type="ORF">R3P38DRAFT_2518543</name>
</gene>
<accession>A0AAW0C9U0</accession>
<protein>
    <submittedName>
        <fullName evidence="1">Uncharacterized protein</fullName>
    </submittedName>
</protein>
<reference evidence="1 2" key="1">
    <citation type="journal article" date="2024" name="J Genomics">
        <title>Draft genome sequencing and assembly of Favolaschia claudopus CIRM-BRFM 2984 isolated from oak limbs.</title>
        <authorList>
            <person name="Navarro D."/>
            <person name="Drula E."/>
            <person name="Chaduli D."/>
            <person name="Cazenave R."/>
            <person name="Ahrendt S."/>
            <person name="Wang J."/>
            <person name="Lipzen A."/>
            <person name="Daum C."/>
            <person name="Barry K."/>
            <person name="Grigoriev I.V."/>
            <person name="Favel A."/>
            <person name="Rosso M.N."/>
            <person name="Martin F."/>
        </authorList>
    </citation>
    <scope>NUCLEOTIDE SEQUENCE [LARGE SCALE GENOMIC DNA]</scope>
    <source>
        <strain evidence="1 2">CIRM-BRFM 2984</strain>
    </source>
</reference>